<dbReference type="PANTHER" id="PTHR46642">
    <property type="entry name" value="DUAL SPECIFICITY PHOSPHATASE, SUBGROUP, CATALYTIC DOMAIN"/>
    <property type="match status" value="1"/>
</dbReference>
<dbReference type="Pfam" id="PF00782">
    <property type="entry name" value="DSPc"/>
    <property type="match status" value="1"/>
</dbReference>
<feature type="domain" description="Tyrosine specific protein phosphatases" evidence="1">
    <location>
        <begin position="31"/>
        <end position="76"/>
    </location>
</feature>
<organism evidence="2 3">
    <name type="scientific">Datura stramonium</name>
    <name type="common">Jimsonweed</name>
    <name type="synonym">Common thornapple</name>
    <dbReference type="NCBI Taxonomy" id="4076"/>
    <lineage>
        <taxon>Eukaryota</taxon>
        <taxon>Viridiplantae</taxon>
        <taxon>Streptophyta</taxon>
        <taxon>Embryophyta</taxon>
        <taxon>Tracheophyta</taxon>
        <taxon>Spermatophyta</taxon>
        <taxon>Magnoliopsida</taxon>
        <taxon>eudicotyledons</taxon>
        <taxon>Gunneridae</taxon>
        <taxon>Pentapetalae</taxon>
        <taxon>asterids</taxon>
        <taxon>lamiids</taxon>
        <taxon>Solanales</taxon>
        <taxon>Solanaceae</taxon>
        <taxon>Solanoideae</taxon>
        <taxon>Datureae</taxon>
        <taxon>Datura</taxon>
    </lineage>
</organism>
<dbReference type="Proteomes" id="UP000823775">
    <property type="component" value="Unassembled WGS sequence"/>
</dbReference>
<dbReference type="SUPFAM" id="SSF52799">
    <property type="entry name" value="(Phosphotyrosine protein) phosphatases II"/>
    <property type="match status" value="1"/>
</dbReference>
<dbReference type="InterPro" id="IPR000387">
    <property type="entry name" value="Tyr_Pase_dom"/>
</dbReference>
<dbReference type="EMBL" id="JACEIK010000306">
    <property type="protein sequence ID" value="MCD7454536.1"/>
    <property type="molecule type" value="Genomic_DNA"/>
</dbReference>
<evidence type="ECO:0000313" key="3">
    <source>
        <dbReference type="Proteomes" id="UP000823775"/>
    </source>
</evidence>
<proteinExistence type="predicted"/>
<dbReference type="PROSITE" id="PS50056">
    <property type="entry name" value="TYR_PHOSPHATASE_2"/>
    <property type="match status" value="1"/>
</dbReference>
<name>A0ABS8S653_DATST</name>
<comment type="caution">
    <text evidence="2">The sequence shown here is derived from an EMBL/GenBank/DDBJ whole genome shotgun (WGS) entry which is preliminary data.</text>
</comment>
<dbReference type="InterPro" id="IPR000340">
    <property type="entry name" value="Dual-sp_phosphatase_cat-dom"/>
</dbReference>
<protein>
    <submittedName>
        <fullName evidence="2">Phosphoglucan phosphatase lsf2, chloroplastic</fullName>
    </submittedName>
</protein>
<dbReference type="Gene3D" id="3.90.190.10">
    <property type="entry name" value="Protein tyrosine phosphatase superfamily"/>
    <property type="match status" value="1"/>
</dbReference>
<dbReference type="InterPro" id="IPR029021">
    <property type="entry name" value="Prot-tyrosine_phosphatase-like"/>
</dbReference>
<gene>
    <name evidence="2" type="primary">LSF2</name>
    <name evidence="2" type="ORF">HAX54_025192</name>
</gene>
<keyword evidence="3" id="KW-1185">Reference proteome</keyword>
<dbReference type="InterPro" id="IPR052832">
    <property type="entry name" value="Starch-Glucan_Phosphatase"/>
</dbReference>
<accession>A0ABS8S653</accession>
<evidence type="ECO:0000313" key="2">
    <source>
        <dbReference type="EMBL" id="MCD7454536.1"/>
    </source>
</evidence>
<reference evidence="2 3" key="1">
    <citation type="journal article" date="2021" name="BMC Genomics">
        <title>Datura genome reveals duplications of psychoactive alkaloid biosynthetic genes and high mutation rate following tissue culture.</title>
        <authorList>
            <person name="Rajewski A."/>
            <person name="Carter-House D."/>
            <person name="Stajich J."/>
            <person name="Litt A."/>
        </authorList>
    </citation>
    <scope>NUCLEOTIDE SEQUENCE [LARGE SCALE GENOMIC DNA]</scope>
    <source>
        <strain evidence="2">AR-01</strain>
    </source>
</reference>
<dbReference type="PANTHER" id="PTHR46642:SF2">
    <property type="entry name" value="PHOSPHOGLUCAN PHOSPHATASE LSF2, CHLOROPLASTIC"/>
    <property type="match status" value="1"/>
</dbReference>
<sequence length="94" mass="10627">MFRAQNSSHEKAYSLRGVLPKAFSSLEWAISEGKERVYVHCTAGLGRNPAISIAYIFWFCGMDLNTAYDTLISKRPYGPNKRSIRGATYDFAKK</sequence>
<evidence type="ECO:0000259" key="1">
    <source>
        <dbReference type="PROSITE" id="PS50056"/>
    </source>
</evidence>